<comment type="caution">
    <text evidence="1">The sequence shown here is derived from an EMBL/GenBank/DDBJ whole genome shotgun (WGS) entry which is preliminary data.</text>
</comment>
<accession>A0A6G1M503</accession>
<reference evidence="1" key="1">
    <citation type="submission" date="2019-06" db="EMBL/GenBank/DDBJ databases">
        <authorList>
            <person name="Palmer J.M."/>
        </authorList>
    </citation>
    <scope>NUCLEOTIDE SEQUENCE</scope>
    <source>
        <strain evidence="1">TWF679</strain>
    </source>
</reference>
<gene>
    <name evidence="1" type="ORF">TWF679_003296</name>
</gene>
<evidence type="ECO:0000313" key="2">
    <source>
        <dbReference type="Proteomes" id="UP000614610"/>
    </source>
</evidence>
<organism evidence="1 2">
    <name type="scientific">Orbilia oligospora</name>
    <name type="common">Nematode-trapping fungus</name>
    <name type="synonym">Arthrobotrys oligospora</name>
    <dbReference type="NCBI Taxonomy" id="2813651"/>
    <lineage>
        <taxon>Eukaryota</taxon>
        <taxon>Fungi</taxon>
        <taxon>Dikarya</taxon>
        <taxon>Ascomycota</taxon>
        <taxon>Pezizomycotina</taxon>
        <taxon>Orbiliomycetes</taxon>
        <taxon>Orbiliales</taxon>
        <taxon>Orbiliaceae</taxon>
        <taxon>Orbilia</taxon>
    </lineage>
</organism>
<dbReference type="Proteomes" id="UP000614610">
    <property type="component" value="Unassembled WGS sequence"/>
</dbReference>
<evidence type="ECO:0000313" key="1">
    <source>
        <dbReference type="EMBL" id="KAF3197296.1"/>
    </source>
</evidence>
<dbReference type="EMBL" id="WIWT01000169">
    <property type="protein sequence ID" value="KAF3197296.1"/>
    <property type="molecule type" value="Genomic_DNA"/>
</dbReference>
<name>A0A6G1M503_ORBOL</name>
<protein>
    <submittedName>
        <fullName evidence="1">Uncharacterized protein</fullName>
    </submittedName>
</protein>
<sequence>MIRGQQSSYDITFFIRAVVPYRLTCSPHIREDALAEVPLQEGVSRTAFTILSCWEAHIFPAVTKVIVIKSVNPIIGLRINFTSQNLDSQGGYGVILSNKKWRDFNLRVYCKGM</sequence>
<proteinExistence type="predicted"/>
<dbReference type="AlphaFoldDB" id="A0A6G1M503"/>